<reference evidence="1 2" key="1">
    <citation type="submission" date="2016-10" db="EMBL/GenBank/DDBJ databases">
        <authorList>
            <person name="de Groot N.N."/>
        </authorList>
    </citation>
    <scope>NUCLEOTIDE SEQUENCE [LARGE SCALE GENOMIC DNA]</scope>
    <source>
        <strain evidence="1 2">CGMCC 4.5598</strain>
    </source>
</reference>
<name>A0A1I0KL44_9ACTN</name>
<proteinExistence type="predicted"/>
<dbReference type="AlphaFoldDB" id="A0A1I0KL44"/>
<keyword evidence="2" id="KW-1185">Reference proteome</keyword>
<organism evidence="1 2">
    <name type="scientific">Nonomuraea wenchangensis</name>
    <dbReference type="NCBI Taxonomy" id="568860"/>
    <lineage>
        <taxon>Bacteria</taxon>
        <taxon>Bacillati</taxon>
        <taxon>Actinomycetota</taxon>
        <taxon>Actinomycetes</taxon>
        <taxon>Streptosporangiales</taxon>
        <taxon>Streptosporangiaceae</taxon>
        <taxon>Nonomuraea</taxon>
    </lineage>
</organism>
<gene>
    <name evidence="1" type="ORF">SAMN05421811_108331</name>
</gene>
<dbReference type="Proteomes" id="UP000199361">
    <property type="component" value="Unassembled WGS sequence"/>
</dbReference>
<evidence type="ECO:0000313" key="1">
    <source>
        <dbReference type="EMBL" id="SEU25819.1"/>
    </source>
</evidence>
<protein>
    <recommendedName>
        <fullName evidence="3">Excreted virulence factor EspC, type VII ESX diderm</fullName>
    </recommendedName>
</protein>
<sequence length="98" mass="9929">MGGLEVHFQALEDCASAARRVAKEAKELGGGYPAGATDSSIFGKLADSSGLASAVDAVEKAAGEELGHAGSKLEGVERALDKVRQNLRNANLASGSDT</sequence>
<evidence type="ECO:0000313" key="2">
    <source>
        <dbReference type="Proteomes" id="UP000199361"/>
    </source>
</evidence>
<evidence type="ECO:0008006" key="3">
    <source>
        <dbReference type="Google" id="ProtNLM"/>
    </source>
</evidence>
<dbReference type="EMBL" id="FOHX01000008">
    <property type="protein sequence ID" value="SEU25819.1"/>
    <property type="molecule type" value="Genomic_DNA"/>
</dbReference>
<dbReference type="RefSeq" id="WP_091086082.1">
    <property type="nucleotide sequence ID" value="NZ_JBEPFI010000143.1"/>
</dbReference>
<accession>A0A1I0KL44</accession>
<dbReference type="STRING" id="568860.SAMN05421811_108331"/>
<dbReference type="OrthoDB" id="3543865at2"/>